<feature type="transmembrane region" description="Helical" evidence="1">
    <location>
        <begin position="74"/>
        <end position="95"/>
    </location>
</feature>
<accession>A0A2W5R3W2</accession>
<dbReference type="NCBIfam" id="TIGR01300">
    <property type="entry name" value="CPA3_mnhG_phaG"/>
    <property type="match status" value="1"/>
</dbReference>
<evidence type="ECO:0000313" key="3">
    <source>
        <dbReference type="Proteomes" id="UP000248887"/>
    </source>
</evidence>
<dbReference type="GO" id="GO:0015385">
    <property type="term" value="F:sodium:proton antiporter activity"/>
    <property type="evidence" value="ECO:0007669"/>
    <property type="project" value="TreeGrafter"/>
</dbReference>
<evidence type="ECO:0000313" key="2">
    <source>
        <dbReference type="EMBL" id="PZQ84618.1"/>
    </source>
</evidence>
<name>A0A2W5R3W2_ANCNO</name>
<dbReference type="Proteomes" id="UP000248887">
    <property type="component" value="Unassembled WGS sequence"/>
</dbReference>
<dbReference type="PANTHER" id="PTHR34703">
    <property type="entry name" value="ANTIPORTER SUBUNIT MNHG2-RELATED"/>
    <property type="match status" value="1"/>
</dbReference>
<proteinExistence type="predicted"/>
<keyword evidence="1" id="KW-0812">Transmembrane</keyword>
<reference evidence="2 3" key="1">
    <citation type="submission" date="2017-08" db="EMBL/GenBank/DDBJ databases">
        <title>Infants hospitalized years apart are colonized by the same room-sourced microbial strains.</title>
        <authorList>
            <person name="Brooks B."/>
            <person name="Olm M.R."/>
            <person name="Firek B.A."/>
            <person name="Baker R."/>
            <person name="Thomas B.C."/>
            <person name="Morowitz M.J."/>
            <person name="Banfield J.F."/>
        </authorList>
    </citation>
    <scope>NUCLEOTIDE SEQUENCE [LARGE SCALE GENOMIC DNA]</scope>
    <source>
        <strain evidence="2">S2_005_001_R2_27</strain>
    </source>
</reference>
<gene>
    <name evidence="2" type="ORF">DI549_04470</name>
</gene>
<keyword evidence="1" id="KW-0472">Membrane</keyword>
<organism evidence="2 3">
    <name type="scientific">Ancylobacter novellus</name>
    <name type="common">Thiobacillus novellus</name>
    <dbReference type="NCBI Taxonomy" id="921"/>
    <lineage>
        <taxon>Bacteria</taxon>
        <taxon>Pseudomonadati</taxon>
        <taxon>Pseudomonadota</taxon>
        <taxon>Alphaproteobacteria</taxon>
        <taxon>Hyphomicrobiales</taxon>
        <taxon>Xanthobacteraceae</taxon>
        <taxon>Ancylobacter</taxon>
    </lineage>
</organism>
<feature type="transmembrane region" description="Helical" evidence="1">
    <location>
        <begin position="12"/>
        <end position="33"/>
    </location>
</feature>
<dbReference type="AlphaFoldDB" id="A0A2W5R3W2"/>
<sequence>MNTAPDLPLWAALIVSFLVIAGALIALIGSIGLHRLPDFYSRLHAPSLGATLGTGSMLLGSIVCFSVLQTRFMVHEVLIALFITVTTPVTMMLLAHASLYRDRVEGNPVAPERDPEPTEL</sequence>
<keyword evidence="1" id="KW-1133">Transmembrane helix</keyword>
<dbReference type="EMBL" id="QFQD01000008">
    <property type="protein sequence ID" value="PZQ84618.1"/>
    <property type="molecule type" value="Genomic_DNA"/>
</dbReference>
<evidence type="ECO:0000256" key="1">
    <source>
        <dbReference type="SAM" id="Phobius"/>
    </source>
</evidence>
<feature type="transmembrane region" description="Helical" evidence="1">
    <location>
        <begin position="45"/>
        <end position="68"/>
    </location>
</feature>
<dbReference type="Pfam" id="PF03334">
    <property type="entry name" value="PhaG_MnhG_YufB"/>
    <property type="match status" value="1"/>
</dbReference>
<dbReference type="PANTHER" id="PTHR34703:SF1">
    <property type="entry name" value="ANTIPORTER SUBUNIT MNHG2-RELATED"/>
    <property type="match status" value="1"/>
</dbReference>
<dbReference type="InterPro" id="IPR005133">
    <property type="entry name" value="PhaG_MnhG_YufB"/>
</dbReference>
<comment type="caution">
    <text evidence="2">The sequence shown here is derived from an EMBL/GenBank/DDBJ whole genome shotgun (WGS) entry which is preliminary data.</text>
</comment>
<protein>
    <submittedName>
        <fullName evidence="2">Potassium:proton antiporter</fullName>
    </submittedName>
</protein>